<accession>A0A8J2JLY7</accession>
<name>A0A8J2JLY7_9HEXA</name>
<gene>
    <name evidence="1" type="ORF">AFUS01_LOCUS11297</name>
</gene>
<evidence type="ECO:0000313" key="2">
    <source>
        <dbReference type="Proteomes" id="UP000708208"/>
    </source>
</evidence>
<protein>
    <submittedName>
        <fullName evidence="1">Uncharacterized protein</fullName>
    </submittedName>
</protein>
<comment type="caution">
    <text evidence="1">The sequence shown here is derived from an EMBL/GenBank/DDBJ whole genome shotgun (WGS) entry which is preliminary data.</text>
</comment>
<reference evidence="1" key="1">
    <citation type="submission" date="2021-06" db="EMBL/GenBank/DDBJ databases">
        <authorList>
            <person name="Hodson N. C."/>
            <person name="Mongue J. A."/>
            <person name="Jaron S. K."/>
        </authorList>
    </citation>
    <scope>NUCLEOTIDE SEQUENCE</scope>
</reference>
<dbReference type="EMBL" id="CAJVCH010086473">
    <property type="protein sequence ID" value="CAG7722128.1"/>
    <property type="molecule type" value="Genomic_DNA"/>
</dbReference>
<organism evidence="1 2">
    <name type="scientific">Allacma fusca</name>
    <dbReference type="NCBI Taxonomy" id="39272"/>
    <lineage>
        <taxon>Eukaryota</taxon>
        <taxon>Metazoa</taxon>
        <taxon>Ecdysozoa</taxon>
        <taxon>Arthropoda</taxon>
        <taxon>Hexapoda</taxon>
        <taxon>Collembola</taxon>
        <taxon>Symphypleona</taxon>
        <taxon>Sminthuridae</taxon>
        <taxon>Allacma</taxon>
    </lineage>
</organism>
<evidence type="ECO:0000313" key="1">
    <source>
        <dbReference type="EMBL" id="CAG7722128.1"/>
    </source>
</evidence>
<proteinExistence type="predicted"/>
<dbReference type="AlphaFoldDB" id="A0A8J2JLY7"/>
<feature type="non-terminal residue" evidence="1">
    <location>
        <position position="1"/>
    </location>
</feature>
<sequence length="24" mass="2757">HNQPVNIVQRALYGTNTGEIGRRY</sequence>
<dbReference type="Proteomes" id="UP000708208">
    <property type="component" value="Unassembled WGS sequence"/>
</dbReference>
<keyword evidence="2" id="KW-1185">Reference proteome</keyword>